<sequence>MIVFKSRKSILLGTLLWGILVFTLAFSAYPQWQIGNSRLTIVLLIVIAFTAIIWFGIQYKIKDDTLLILIGPIAMYKIPISKIESINRSFNPLSSPAVSLKRLKVKFQGGWVLISPKKEEEFVSHLVSINSSIFINLDKKIENDSLFTRLIYRLL</sequence>
<dbReference type="RefSeq" id="WP_089355501.1">
    <property type="nucleotide sequence ID" value="NZ_FZPD01000001.1"/>
</dbReference>
<dbReference type="Proteomes" id="UP000198393">
    <property type="component" value="Unassembled WGS sequence"/>
</dbReference>
<dbReference type="OrthoDB" id="1261156at2"/>
<keyword evidence="1" id="KW-0812">Transmembrane</keyword>
<proteinExistence type="predicted"/>
<keyword evidence="1" id="KW-1133">Transmembrane helix</keyword>
<feature type="domain" description="Uncharacterized protein YyaB-like PH" evidence="2">
    <location>
        <begin position="58"/>
        <end position="130"/>
    </location>
</feature>
<gene>
    <name evidence="3" type="ORF">SAMN05421640_0754</name>
</gene>
<dbReference type="Pfam" id="PF06713">
    <property type="entry name" value="bPH_4"/>
    <property type="match status" value="1"/>
</dbReference>
<dbReference type="GO" id="GO:0030153">
    <property type="term" value="P:bacteriocin immunity"/>
    <property type="evidence" value="ECO:0007669"/>
    <property type="project" value="InterPro"/>
</dbReference>
<evidence type="ECO:0000256" key="1">
    <source>
        <dbReference type="SAM" id="Phobius"/>
    </source>
</evidence>
<organism evidence="3 4">
    <name type="scientific">Ekhidna lutea</name>
    <dbReference type="NCBI Taxonomy" id="447679"/>
    <lineage>
        <taxon>Bacteria</taxon>
        <taxon>Pseudomonadati</taxon>
        <taxon>Bacteroidota</taxon>
        <taxon>Cytophagia</taxon>
        <taxon>Cytophagales</taxon>
        <taxon>Reichenbachiellaceae</taxon>
        <taxon>Ekhidna</taxon>
    </lineage>
</organism>
<keyword evidence="1" id="KW-0472">Membrane</keyword>
<dbReference type="AlphaFoldDB" id="A0A239FPQ4"/>
<keyword evidence="4" id="KW-1185">Reference proteome</keyword>
<protein>
    <submittedName>
        <fullName evidence="3">PH domain-containing protein</fullName>
    </submittedName>
</protein>
<dbReference type="EMBL" id="FZPD01000001">
    <property type="protein sequence ID" value="SNS58182.1"/>
    <property type="molecule type" value="Genomic_DNA"/>
</dbReference>
<dbReference type="InterPro" id="IPR009589">
    <property type="entry name" value="PH_YyaB-like"/>
</dbReference>
<evidence type="ECO:0000259" key="2">
    <source>
        <dbReference type="Pfam" id="PF06713"/>
    </source>
</evidence>
<evidence type="ECO:0000313" key="3">
    <source>
        <dbReference type="EMBL" id="SNS58182.1"/>
    </source>
</evidence>
<name>A0A239FPQ4_EKHLU</name>
<accession>A0A239FPQ4</accession>
<reference evidence="3 4" key="1">
    <citation type="submission" date="2017-06" db="EMBL/GenBank/DDBJ databases">
        <authorList>
            <person name="Kim H.J."/>
            <person name="Triplett B.A."/>
        </authorList>
    </citation>
    <scope>NUCLEOTIDE SEQUENCE [LARGE SCALE GENOMIC DNA]</scope>
    <source>
        <strain evidence="3 4">DSM 19307</strain>
    </source>
</reference>
<feature type="transmembrane region" description="Helical" evidence="1">
    <location>
        <begin position="37"/>
        <end position="57"/>
    </location>
</feature>
<evidence type="ECO:0000313" key="4">
    <source>
        <dbReference type="Proteomes" id="UP000198393"/>
    </source>
</evidence>